<evidence type="ECO:0000313" key="1">
    <source>
        <dbReference type="EMBL" id="ALI29285.1"/>
    </source>
</evidence>
<sequence length="94" mass="10362">MTADPSTADYADQQLRGCIRPRRTHRRCDERSDNAIRSQSRRPGAVANYVNSLMFATRQTLVLKSATGIRSFPVRIPSPSDVEQANAAPVKSCA</sequence>
<dbReference type="AlphaFoldDB" id="A0A0N9Y7S5"/>
<dbReference type="STRING" id="1766.XA26_54940"/>
<protein>
    <submittedName>
        <fullName evidence="1">Uncharacterized protein</fullName>
    </submittedName>
</protein>
<name>A0A0N9Y7S5_MYCFO</name>
<accession>A0A0N9Y7S5</accession>
<reference evidence="1 2" key="1">
    <citation type="journal article" date="2015" name="MBio">
        <title>Enzymatic Degradation of Phenazines Can Generate Energy and Protect Sensitive Organisms from Toxicity.</title>
        <authorList>
            <person name="Costa K.C."/>
            <person name="Bergkessel M."/>
            <person name="Saunders S."/>
            <person name="Korlach J."/>
            <person name="Newman D.K."/>
        </authorList>
    </citation>
    <scope>NUCLEOTIDE SEQUENCE [LARGE SCALE GENOMIC DNA]</scope>
    <source>
        <strain evidence="1 2">CT6</strain>
    </source>
</reference>
<dbReference type="KEGG" id="mft:XA26_54940"/>
<keyword evidence="2" id="KW-1185">Reference proteome</keyword>
<organism evidence="1 2">
    <name type="scientific">Mycolicibacterium fortuitum</name>
    <name type="common">Mycobacterium fortuitum</name>
    <dbReference type="NCBI Taxonomy" id="1766"/>
    <lineage>
        <taxon>Bacteria</taxon>
        <taxon>Bacillati</taxon>
        <taxon>Actinomycetota</taxon>
        <taxon>Actinomycetes</taxon>
        <taxon>Mycobacteriales</taxon>
        <taxon>Mycobacteriaceae</taxon>
        <taxon>Mycolicibacterium</taxon>
    </lineage>
</organism>
<dbReference type="Proteomes" id="UP000057134">
    <property type="component" value="Chromosome"/>
</dbReference>
<evidence type="ECO:0000313" key="2">
    <source>
        <dbReference type="Proteomes" id="UP000057134"/>
    </source>
</evidence>
<dbReference type="PATRIC" id="fig|1766.6.peg.5467"/>
<dbReference type="EMBL" id="CP011269">
    <property type="protein sequence ID" value="ALI29285.1"/>
    <property type="molecule type" value="Genomic_DNA"/>
</dbReference>
<proteinExistence type="predicted"/>
<gene>
    <name evidence="1" type="ORF">XA26_54940</name>
</gene>